<evidence type="ECO:0000313" key="2">
    <source>
        <dbReference type="EMBL" id="SDB44989.1"/>
    </source>
</evidence>
<accession>A0A1G6DIS4</accession>
<dbReference type="RefSeq" id="WP_090878192.1">
    <property type="nucleotide sequence ID" value="NZ_FMXQ01000007.1"/>
</dbReference>
<keyword evidence="1" id="KW-0812">Transmembrane</keyword>
<proteinExistence type="predicted"/>
<feature type="transmembrane region" description="Helical" evidence="1">
    <location>
        <begin position="139"/>
        <end position="157"/>
    </location>
</feature>
<dbReference type="AlphaFoldDB" id="A0A1G6DIS4"/>
<dbReference type="EMBL" id="FMXQ01000007">
    <property type="protein sequence ID" value="SDB44989.1"/>
    <property type="molecule type" value="Genomic_DNA"/>
</dbReference>
<feature type="transmembrane region" description="Helical" evidence="1">
    <location>
        <begin position="169"/>
        <end position="186"/>
    </location>
</feature>
<dbReference type="STRING" id="665467.SAMN02982931_03449"/>
<feature type="transmembrane region" description="Helical" evidence="1">
    <location>
        <begin position="12"/>
        <end position="34"/>
    </location>
</feature>
<dbReference type="Proteomes" id="UP000199071">
    <property type="component" value="Unassembled WGS sequence"/>
</dbReference>
<evidence type="ECO:0000313" key="3">
    <source>
        <dbReference type="Proteomes" id="UP000199071"/>
    </source>
</evidence>
<keyword evidence="1" id="KW-1133">Transmembrane helix</keyword>
<name>A0A1G6DIS4_9HYPH</name>
<feature type="transmembrane region" description="Helical" evidence="1">
    <location>
        <begin position="70"/>
        <end position="86"/>
    </location>
</feature>
<protein>
    <submittedName>
        <fullName evidence="2">Uncharacterized protein</fullName>
    </submittedName>
</protein>
<evidence type="ECO:0000256" key="1">
    <source>
        <dbReference type="SAM" id="Phobius"/>
    </source>
</evidence>
<feature type="transmembrane region" description="Helical" evidence="1">
    <location>
        <begin position="106"/>
        <end position="127"/>
    </location>
</feature>
<gene>
    <name evidence="2" type="ORF">SAMN02982931_03449</name>
</gene>
<sequence>MRELRFDRSFIVTMAIGIAVIDLLVVGYGLAFGFRRMAREDGLLELAQLVALAVSAIGFIALIPRVRHGGRIVASGAAALSILFFFREFETPIDNPVLDYMSNDPFLYLLSVVLGAFVIWQIAANWAHVPAFLGWLVRLGWWPWLAAGVMLIIGSAFEAMHMMFLEELFELNADAVFAIIAVTALGRTLGSARSPVGAHLVR</sequence>
<reference evidence="2 3" key="1">
    <citation type="submission" date="2016-10" db="EMBL/GenBank/DDBJ databases">
        <authorList>
            <person name="de Groot N.N."/>
        </authorList>
    </citation>
    <scope>NUCLEOTIDE SEQUENCE [LARGE SCALE GENOMIC DNA]</scope>
    <source>
        <strain evidence="2 3">ATCC 35022</strain>
    </source>
</reference>
<feature type="transmembrane region" description="Helical" evidence="1">
    <location>
        <begin position="46"/>
        <end position="63"/>
    </location>
</feature>
<keyword evidence="1" id="KW-0472">Membrane</keyword>
<dbReference type="OrthoDB" id="8116391at2"/>
<organism evidence="2 3">
    <name type="scientific">Bauldia litoralis</name>
    <dbReference type="NCBI Taxonomy" id="665467"/>
    <lineage>
        <taxon>Bacteria</taxon>
        <taxon>Pseudomonadati</taxon>
        <taxon>Pseudomonadota</taxon>
        <taxon>Alphaproteobacteria</taxon>
        <taxon>Hyphomicrobiales</taxon>
        <taxon>Kaistiaceae</taxon>
        <taxon>Bauldia</taxon>
    </lineage>
</organism>
<keyword evidence="3" id="KW-1185">Reference proteome</keyword>